<feature type="domain" description="Immunoglobulin V-set" evidence="8">
    <location>
        <begin position="27"/>
        <end position="112"/>
    </location>
</feature>
<dbReference type="InterPro" id="IPR036179">
    <property type="entry name" value="Ig-like_dom_sf"/>
</dbReference>
<dbReference type="GO" id="GO:0002250">
    <property type="term" value="P:adaptive immune response"/>
    <property type="evidence" value="ECO:0007669"/>
    <property type="project" value="UniProtKB-KW"/>
</dbReference>
<evidence type="ECO:0000256" key="6">
    <source>
        <dbReference type="ARBA" id="ARBA00043266"/>
    </source>
</evidence>
<dbReference type="GO" id="GO:0042605">
    <property type="term" value="F:peptide antigen binding"/>
    <property type="evidence" value="ECO:0007669"/>
    <property type="project" value="TreeGrafter"/>
</dbReference>
<keyword evidence="3" id="KW-1064">Adaptive immunity</keyword>
<evidence type="ECO:0000256" key="3">
    <source>
        <dbReference type="ARBA" id="ARBA00023130"/>
    </source>
</evidence>
<dbReference type="InterPro" id="IPR013783">
    <property type="entry name" value="Ig-like_fold"/>
</dbReference>
<keyword evidence="4" id="KW-0675">Receptor</keyword>
<accession>A0A4D9DSB5</accession>
<keyword evidence="10" id="KW-1185">Reference proteome</keyword>
<dbReference type="EMBL" id="QXTE01000465">
    <property type="protein sequence ID" value="TFJ97733.1"/>
    <property type="molecule type" value="Genomic_DNA"/>
</dbReference>
<organism evidence="9 10">
    <name type="scientific">Platysternon megacephalum</name>
    <name type="common">big-headed turtle</name>
    <dbReference type="NCBI Taxonomy" id="55544"/>
    <lineage>
        <taxon>Eukaryota</taxon>
        <taxon>Metazoa</taxon>
        <taxon>Chordata</taxon>
        <taxon>Craniata</taxon>
        <taxon>Vertebrata</taxon>
        <taxon>Euteleostomi</taxon>
        <taxon>Archelosauria</taxon>
        <taxon>Testudinata</taxon>
        <taxon>Testudines</taxon>
        <taxon>Cryptodira</taxon>
        <taxon>Durocryptodira</taxon>
        <taxon>Testudinoidea</taxon>
        <taxon>Platysternidae</taxon>
        <taxon>Platysternon</taxon>
    </lineage>
</organism>
<dbReference type="SUPFAM" id="SSF48726">
    <property type="entry name" value="Immunoglobulin"/>
    <property type="match status" value="1"/>
</dbReference>
<dbReference type="GO" id="GO:0042101">
    <property type="term" value="C:T cell receptor complex"/>
    <property type="evidence" value="ECO:0007669"/>
    <property type="project" value="UniProtKB-KW"/>
</dbReference>
<keyword evidence="2" id="KW-0391">Immunity</keyword>
<keyword evidence="5" id="KW-0393">Immunoglobulin domain</keyword>
<comment type="caution">
    <text evidence="9">The sequence shown here is derived from an EMBL/GenBank/DDBJ whole genome shotgun (WGS) entry which is preliminary data.</text>
</comment>
<evidence type="ECO:0000313" key="9">
    <source>
        <dbReference type="EMBL" id="TFJ97733.1"/>
    </source>
</evidence>
<evidence type="ECO:0000259" key="8">
    <source>
        <dbReference type="Pfam" id="PF07686"/>
    </source>
</evidence>
<reference evidence="9 10" key="2">
    <citation type="submission" date="2019-04" db="EMBL/GenBank/DDBJ databases">
        <title>The genome sequence of big-headed turtle.</title>
        <authorList>
            <person name="Gong S."/>
        </authorList>
    </citation>
    <scope>NUCLEOTIDE SEQUENCE [LARGE SCALE GENOMIC DNA]</scope>
    <source>
        <strain evidence="9">DO16091913</strain>
        <tissue evidence="9">Muscle</tissue>
    </source>
</reference>
<evidence type="ECO:0000256" key="1">
    <source>
        <dbReference type="ARBA" id="ARBA00022729"/>
    </source>
</evidence>
<reference evidence="9 10" key="1">
    <citation type="submission" date="2019-04" db="EMBL/GenBank/DDBJ databases">
        <title>Draft genome of the big-headed turtle Platysternon megacephalum.</title>
        <authorList>
            <person name="Gong S."/>
        </authorList>
    </citation>
    <scope>NUCLEOTIDE SEQUENCE [LARGE SCALE GENOMIC DNA]</scope>
    <source>
        <strain evidence="9">DO16091913</strain>
        <tissue evidence="9">Muscle</tissue>
    </source>
</reference>
<dbReference type="OrthoDB" id="9360647at2759"/>
<dbReference type="AlphaFoldDB" id="A0A4D9DSB5"/>
<dbReference type="Proteomes" id="UP000297703">
    <property type="component" value="Unassembled WGS sequence"/>
</dbReference>
<evidence type="ECO:0000256" key="2">
    <source>
        <dbReference type="ARBA" id="ARBA00022859"/>
    </source>
</evidence>
<protein>
    <submittedName>
        <fullName evidence="9">E3 ubiquitin-protein ligase TRIM39-like</fullName>
    </submittedName>
</protein>
<feature type="chain" id="PRO_5020025071" evidence="7">
    <location>
        <begin position="22"/>
        <end position="115"/>
    </location>
</feature>
<evidence type="ECO:0000256" key="7">
    <source>
        <dbReference type="SAM" id="SignalP"/>
    </source>
</evidence>
<evidence type="ECO:0000256" key="5">
    <source>
        <dbReference type="ARBA" id="ARBA00023319"/>
    </source>
</evidence>
<feature type="signal peptide" evidence="7">
    <location>
        <begin position="1"/>
        <end position="21"/>
    </location>
</feature>
<gene>
    <name evidence="9" type="ORF">DR999_PMT20413</name>
</gene>
<dbReference type="STRING" id="55544.A0A4D9DSB5"/>
<evidence type="ECO:0000313" key="10">
    <source>
        <dbReference type="Proteomes" id="UP000297703"/>
    </source>
</evidence>
<name>A0A4D9DSB5_9SAUR</name>
<dbReference type="PANTHER" id="PTHR19343:SF13">
    <property type="entry name" value="T CELL RECEPTOR ALPHA VARIABLE 21"/>
    <property type="match status" value="1"/>
</dbReference>
<dbReference type="InterPro" id="IPR051006">
    <property type="entry name" value="TCR_variable_domain"/>
</dbReference>
<dbReference type="Gene3D" id="2.60.40.10">
    <property type="entry name" value="Immunoglobulins"/>
    <property type="match status" value="1"/>
</dbReference>
<dbReference type="PANTHER" id="PTHR19343">
    <property type="entry name" value="T CELL RECEPTOR ALPHA VARIABLE 1-2"/>
    <property type="match status" value="1"/>
</dbReference>
<evidence type="ECO:0000256" key="4">
    <source>
        <dbReference type="ARBA" id="ARBA00023170"/>
    </source>
</evidence>
<dbReference type="InterPro" id="IPR013106">
    <property type="entry name" value="Ig_V-set"/>
</dbReference>
<sequence>MERQLTALSVILSIQFYWGSCQVEVHQDTSVVTLEGQSSRIFCRYQALVLSSLHWFREPPGQSPASLLMPYQDENIAQGGNFTAQLFPDKKLSYLHISNSTLGDAASSFCAVETQ</sequence>
<proteinExistence type="predicted"/>
<keyword evidence="6" id="KW-1279">T cell receptor</keyword>
<dbReference type="Pfam" id="PF07686">
    <property type="entry name" value="V-set"/>
    <property type="match status" value="1"/>
</dbReference>
<keyword evidence="1 7" id="KW-0732">Signal</keyword>